<comment type="caution">
    <text evidence="1">The sequence shown here is derived from an EMBL/GenBank/DDBJ whole genome shotgun (WGS) entry which is preliminary data.</text>
</comment>
<dbReference type="EMBL" id="SNZG01000051">
    <property type="protein sequence ID" value="TDR33583.1"/>
    <property type="molecule type" value="Genomic_DNA"/>
</dbReference>
<dbReference type="Pfam" id="PF14119">
    <property type="entry name" value="DUF4288"/>
    <property type="match status" value="1"/>
</dbReference>
<proteinExistence type="predicted"/>
<evidence type="ECO:0000313" key="3">
    <source>
        <dbReference type="Proteomes" id="UP000254330"/>
    </source>
</evidence>
<dbReference type="EMBL" id="UGNP01000001">
    <property type="protein sequence ID" value="STX08857.1"/>
    <property type="molecule type" value="Genomic_DNA"/>
</dbReference>
<dbReference type="Proteomes" id="UP000254330">
    <property type="component" value="Unassembled WGS sequence"/>
</dbReference>
<reference evidence="2 4" key="2">
    <citation type="submission" date="2019-03" db="EMBL/GenBank/DDBJ databases">
        <title>Genomic Encyclopedia of Type Strains, Phase IV (KMG-IV): sequencing the most valuable type-strain genomes for metagenomic binning, comparative biology and taxonomic classification.</title>
        <authorList>
            <person name="Goeker M."/>
        </authorList>
    </citation>
    <scope>NUCLEOTIDE SEQUENCE [LARGE SCALE GENOMIC DNA]</scope>
    <source>
        <strain evidence="2 4">DSM 20580</strain>
    </source>
</reference>
<reference evidence="1 3" key="1">
    <citation type="submission" date="2018-06" db="EMBL/GenBank/DDBJ databases">
        <authorList>
            <consortium name="Pathogen Informatics"/>
            <person name="Doyle S."/>
        </authorList>
    </citation>
    <scope>NUCLEOTIDE SEQUENCE [LARGE SCALE GENOMIC DNA]</scope>
    <source>
        <strain evidence="1 3">NCTC10597</strain>
    </source>
</reference>
<evidence type="ECO:0000313" key="1">
    <source>
        <dbReference type="EMBL" id="STX08857.1"/>
    </source>
</evidence>
<keyword evidence="4" id="KW-1185">Reference proteome</keyword>
<name>A0A8B4Q4X6_9BACL</name>
<protein>
    <submittedName>
        <fullName evidence="2">Uncharacterized protein DUF4288</fullName>
    </submittedName>
</protein>
<dbReference type="Proteomes" id="UP000294641">
    <property type="component" value="Unassembled WGS sequence"/>
</dbReference>
<gene>
    <name evidence="2" type="ORF">DFR61_1512</name>
    <name evidence="1" type="ORF">NCTC10597_00523</name>
</gene>
<dbReference type="InterPro" id="IPR025630">
    <property type="entry name" value="DUF4288"/>
</dbReference>
<evidence type="ECO:0000313" key="4">
    <source>
        <dbReference type="Proteomes" id="UP000294641"/>
    </source>
</evidence>
<dbReference type="AlphaFoldDB" id="A0A8B4Q4X6"/>
<evidence type="ECO:0000313" key="2">
    <source>
        <dbReference type="EMBL" id="TDR33583.1"/>
    </source>
</evidence>
<accession>A0A8B4Q4X6</accession>
<sequence length="116" mass="13283">MCGDLMKNFYSVKLLFESVVSLNLSPEKIFEERIILVQAENSDDISNLVYSKFPPDTYSNSEGGFTTIQLVEILDVFELVDDIEESLNFKEVYSRHLIFEQDVTAKEAIGLYSLDK</sequence>
<organism evidence="1 3">
    <name type="scientific">Kurthia zopfii</name>
    <dbReference type="NCBI Taxonomy" id="1650"/>
    <lineage>
        <taxon>Bacteria</taxon>
        <taxon>Bacillati</taxon>
        <taxon>Bacillota</taxon>
        <taxon>Bacilli</taxon>
        <taxon>Bacillales</taxon>
        <taxon>Caryophanaceae</taxon>
        <taxon>Kurthia</taxon>
    </lineage>
</organism>